<name>A0A517U124_9BACT</name>
<dbReference type="InterPro" id="IPR002559">
    <property type="entry name" value="Transposase_11"/>
</dbReference>
<evidence type="ECO:0000313" key="4">
    <source>
        <dbReference type="Proteomes" id="UP000317909"/>
    </source>
</evidence>
<evidence type="ECO:0000313" key="3">
    <source>
        <dbReference type="EMBL" id="QDT74322.1"/>
    </source>
</evidence>
<dbReference type="Proteomes" id="UP000317909">
    <property type="component" value="Chromosome"/>
</dbReference>
<dbReference type="OrthoDB" id="292246at2"/>
<feature type="domain" description="Transposase IS4-like" evidence="1">
    <location>
        <begin position="92"/>
        <end position="243"/>
    </location>
</feature>
<evidence type="ECO:0000259" key="1">
    <source>
        <dbReference type="Pfam" id="PF01609"/>
    </source>
</evidence>
<dbReference type="EMBL" id="CP036339">
    <property type="protein sequence ID" value="QDT70856.1"/>
    <property type="molecule type" value="Genomic_DNA"/>
</dbReference>
<evidence type="ECO:0000313" key="2">
    <source>
        <dbReference type="EMBL" id="QDT70856.1"/>
    </source>
</evidence>
<dbReference type="GO" id="GO:0003677">
    <property type="term" value="F:DNA binding"/>
    <property type="evidence" value="ECO:0007669"/>
    <property type="project" value="InterPro"/>
</dbReference>
<proteinExistence type="predicted"/>
<accession>A0A517U124</accession>
<dbReference type="RefSeq" id="WP_145429769.1">
    <property type="nucleotide sequence ID" value="NZ_CP036339.1"/>
</dbReference>
<dbReference type="KEGG" id="llh:I41_00090"/>
<dbReference type="AlphaFoldDB" id="A0A517U124"/>
<dbReference type="Pfam" id="PF01609">
    <property type="entry name" value="DDE_Tnp_1"/>
    <property type="match status" value="1"/>
</dbReference>
<organism evidence="3 4">
    <name type="scientific">Lacipirellula limnantheis</name>
    <dbReference type="NCBI Taxonomy" id="2528024"/>
    <lineage>
        <taxon>Bacteria</taxon>
        <taxon>Pseudomonadati</taxon>
        <taxon>Planctomycetota</taxon>
        <taxon>Planctomycetia</taxon>
        <taxon>Pirellulales</taxon>
        <taxon>Lacipirellulaceae</taxon>
        <taxon>Lacipirellula</taxon>
    </lineage>
</organism>
<gene>
    <name evidence="2" type="ORF">I41_00090</name>
    <name evidence="3" type="ORF">I41_35170</name>
</gene>
<dbReference type="GO" id="GO:0004803">
    <property type="term" value="F:transposase activity"/>
    <property type="evidence" value="ECO:0007669"/>
    <property type="project" value="InterPro"/>
</dbReference>
<reference evidence="3 4" key="1">
    <citation type="submission" date="2019-02" db="EMBL/GenBank/DDBJ databases">
        <title>Deep-cultivation of Planctomycetes and their phenomic and genomic characterization uncovers novel biology.</title>
        <authorList>
            <person name="Wiegand S."/>
            <person name="Jogler M."/>
            <person name="Boedeker C."/>
            <person name="Pinto D."/>
            <person name="Vollmers J."/>
            <person name="Rivas-Marin E."/>
            <person name="Kohn T."/>
            <person name="Peeters S.H."/>
            <person name="Heuer A."/>
            <person name="Rast P."/>
            <person name="Oberbeckmann S."/>
            <person name="Bunk B."/>
            <person name="Jeske O."/>
            <person name="Meyerdierks A."/>
            <person name="Storesund J.E."/>
            <person name="Kallscheuer N."/>
            <person name="Luecker S."/>
            <person name="Lage O.M."/>
            <person name="Pohl T."/>
            <person name="Merkel B.J."/>
            <person name="Hornburger P."/>
            <person name="Mueller R.-W."/>
            <person name="Bruemmer F."/>
            <person name="Labrenz M."/>
            <person name="Spormann A.M."/>
            <person name="Op den Camp H."/>
            <person name="Overmann J."/>
            <person name="Amann R."/>
            <person name="Jetten M.S.M."/>
            <person name="Mascher T."/>
            <person name="Medema M.H."/>
            <person name="Devos D.P."/>
            <person name="Kaster A.-K."/>
            <person name="Ovreas L."/>
            <person name="Rohde M."/>
            <person name="Galperin M.Y."/>
            <person name="Jogler C."/>
        </authorList>
    </citation>
    <scope>NUCLEOTIDE SEQUENCE [LARGE SCALE GENOMIC DNA]</scope>
    <source>
        <strain evidence="3 4">I41</strain>
    </source>
</reference>
<dbReference type="KEGG" id="llh:I41_35170"/>
<keyword evidence="4" id="KW-1185">Reference proteome</keyword>
<sequence length="285" mass="31835">MERELWSVLYRLTRRLCSDRSGHVCSVSWIVGVYLWAVIHDRPVSWACRPENWPSSWQVRLPSQSTASRRLRTAAAVELIERLRKRCWQGPHPPEVSFLDGKPLPVGGFSKDPDATRGHGVGGPARGYKLHAVWTIDALVACEIQPLNVSEQTVARRLLPQVGGGCVLADGNYDSNPLHEIAARSGVTLIAPQRRAGRALGHRRHSIGRLQSIELLTTADGQALFKQRTYIEQRFAQLTNFGGGLGPLPNWVRRLPRVTLWVNAKLCIQAARNHLRRGNDLMAFA</sequence>
<protein>
    <recommendedName>
        <fullName evidence="1">Transposase IS4-like domain-containing protein</fullName>
    </recommendedName>
</protein>
<dbReference type="EMBL" id="CP036339">
    <property type="protein sequence ID" value="QDT74322.1"/>
    <property type="molecule type" value="Genomic_DNA"/>
</dbReference>
<dbReference type="GO" id="GO:0006313">
    <property type="term" value="P:DNA transposition"/>
    <property type="evidence" value="ECO:0007669"/>
    <property type="project" value="InterPro"/>
</dbReference>